<dbReference type="InterPro" id="IPR010982">
    <property type="entry name" value="Lambda_DNA-bd_dom_sf"/>
</dbReference>
<dbReference type="Proteomes" id="UP000196778">
    <property type="component" value="Unassembled WGS sequence"/>
</dbReference>
<dbReference type="Gene3D" id="1.10.260.40">
    <property type="entry name" value="lambda repressor-like DNA-binding domains"/>
    <property type="match status" value="1"/>
</dbReference>
<name>A0A1R4JPC3_9MICO</name>
<gene>
    <name evidence="2" type="ORF">FM119_08605</name>
</gene>
<dbReference type="SMART" id="SM00530">
    <property type="entry name" value="HTH_XRE"/>
    <property type="match status" value="1"/>
</dbReference>
<dbReference type="InterPro" id="IPR001387">
    <property type="entry name" value="Cro/C1-type_HTH"/>
</dbReference>
<dbReference type="Pfam" id="PF01381">
    <property type="entry name" value="HTH_3"/>
    <property type="match status" value="1"/>
</dbReference>
<evidence type="ECO:0000313" key="2">
    <source>
        <dbReference type="EMBL" id="SJN33848.1"/>
    </source>
</evidence>
<feature type="domain" description="HTH cro/C1-type" evidence="1">
    <location>
        <begin position="11"/>
        <end position="65"/>
    </location>
</feature>
<dbReference type="CDD" id="cd00093">
    <property type="entry name" value="HTH_XRE"/>
    <property type="match status" value="1"/>
</dbReference>
<dbReference type="PROSITE" id="PS50943">
    <property type="entry name" value="HTH_CROC1"/>
    <property type="match status" value="1"/>
</dbReference>
<reference evidence="3" key="1">
    <citation type="submission" date="2017-02" db="EMBL/GenBank/DDBJ databases">
        <authorList>
            <person name="Dridi B."/>
        </authorList>
    </citation>
    <scope>NUCLEOTIDE SEQUENCE [LARGE SCALE GENOMIC DNA]</scope>
    <source>
        <strain evidence="3">EB411</strain>
    </source>
</reference>
<sequence>MTTRRLNGATVRALREALGLRSRDLSERAGIDPGYLTKLENGSRQPSALILRKLAIGLGVSIEVISYPAEVAA</sequence>
<dbReference type="RefSeq" id="WP_087137262.1">
    <property type="nucleotide sequence ID" value="NZ_FUKR01000050.1"/>
</dbReference>
<dbReference type="EMBL" id="FUKR01000050">
    <property type="protein sequence ID" value="SJN33848.1"/>
    <property type="molecule type" value="Genomic_DNA"/>
</dbReference>
<evidence type="ECO:0000259" key="1">
    <source>
        <dbReference type="PROSITE" id="PS50943"/>
    </source>
</evidence>
<dbReference type="OrthoDB" id="513181at2"/>
<dbReference type="AlphaFoldDB" id="A0A1R4JPC3"/>
<proteinExistence type="predicted"/>
<organism evidence="2 3">
    <name type="scientific">Mycetocola reblochoni REB411</name>
    <dbReference type="NCBI Taxonomy" id="1255698"/>
    <lineage>
        <taxon>Bacteria</taxon>
        <taxon>Bacillati</taxon>
        <taxon>Actinomycetota</taxon>
        <taxon>Actinomycetes</taxon>
        <taxon>Micrococcales</taxon>
        <taxon>Microbacteriaceae</taxon>
        <taxon>Mycetocola</taxon>
    </lineage>
</organism>
<dbReference type="SUPFAM" id="SSF47413">
    <property type="entry name" value="lambda repressor-like DNA-binding domains"/>
    <property type="match status" value="1"/>
</dbReference>
<keyword evidence="3" id="KW-1185">Reference proteome</keyword>
<evidence type="ECO:0000313" key="3">
    <source>
        <dbReference type="Proteomes" id="UP000196778"/>
    </source>
</evidence>
<dbReference type="GO" id="GO:0003677">
    <property type="term" value="F:DNA binding"/>
    <property type="evidence" value="ECO:0007669"/>
    <property type="project" value="InterPro"/>
</dbReference>
<protein>
    <recommendedName>
        <fullName evidence="1">HTH cro/C1-type domain-containing protein</fullName>
    </recommendedName>
</protein>
<accession>A0A1R4JPC3</accession>